<keyword evidence="2 6" id="KW-0500">Molybdenum</keyword>
<dbReference type="PANTHER" id="PTHR30632:SF14">
    <property type="entry name" value="TUNGSTATE_MOLYBDATE_CHROMATE-BINDING PROTEIN MODA"/>
    <property type="match status" value="1"/>
</dbReference>
<dbReference type="EMBL" id="DSFP01000020">
    <property type="protein sequence ID" value="HEW45271.1"/>
    <property type="molecule type" value="Genomic_DNA"/>
</dbReference>
<dbReference type="GO" id="GO:1901359">
    <property type="term" value="F:tungstate binding"/>
    <property type="evidence" value="ECO:0007669"/>
    <property type="project" value="UniProtKB-ARBA"/>
</dbReference>
<sequence length="251" mass="28461">MRLIILFLLLSFSLVKAEVIRVFAAADLQFALRELADIYMKKYPEDKIELIFGSSGKGFAQIKAGAPYHIFFSADMKYAEELYKEGYAITKPKPYAIGRIVLWTRKDSGLDPSKFPEVLLDPRVKRIAIANWDHAPYGKASKEALEAYGVFQKVKDKLVIGENIAQTASYIRSGAADLGFIALSLAKAPELEMVGRYWLVPEDKHKRILQGYVITKEGQKFVSARRFYEFVASKEARKVFTKYGFLLPGER</sequence>
<name>A0A7C2YVA4_9AQUI</name>
<dbReference type="InterPro" id="IPR044084">
    <property type="entry name" value="AvModA-like_subst-bd"/>
</dbReference>
<dbReference type="InterPro" id="IPR050682">
    <property type="entry name" value="ModA/WtpA"/>
</dbReference>
<dbReference type="GO" id="GO:0046872">
    <property type="term" value="F:metal ion binding"/>
    <property type="evidence" value="ECO:0007669"/>
    <property type="project" value="UniProtKB-KW"/>
</dbReference>
<protein>
    <submittedName>
        <fullName evidence="7">Molybdate ABC transporter substrate-binding protein</fullName>
    </submittedName>
</protein>
<dbReference type="CDD" id="cd13539">
    <property type="entry name" value="PBP2_AvModA"/>
    <property type="match status" value="1"/>
</dbReference>
<evidence type="ECO:0000256" key="4">
    <source>
        <dbReference type="ARBA" id="ARBA00022729"/>
    </source>
</evidence>
<evidence type="ECO:0000256" key="6">
    <source>
        <dbReference type="PIRSR" id="PIRSR004846-1"/>
    </source>
</evidence>
<dbReference type="PANTHER" id="PTHR30632">
    <property type="entry name" value="MOLYBDATE-BINDING PERIPLASMIC PROTEIN"/>
    <property type="match status" value="1"/>
</dbReference>
<dbReference type="GO" id="GO:0030973">
    <property type="term" value="F:molybdate ion binding"/>
    <property type="evidence" value="ECO:0007669"/>
    <property type="project" value="InterPro"/>
</dbReference>
<keyword evidence="3 6" id="KW-0479">Metal-binding</keyword>
<dbReference type="SUPFAM" id="SSF53850">
    <property type="entry name" value="Periplasmic binding protein-like II"/>
    <property type="match status" value="1"/>
</dbReference>
<reference evidence="7" key="1">
    <citation type="journal article" date="2020" name="mSystems">
        <title>Genome- and Community-Level Interaction Insights into Carbon Utilization and Element Cycling Functions of Hydrothermarchaeota in Hydrothermal Sediment.</title>
        <authorList>
            <person name="Zhou Z."/>
            <person name="Liu Y."/>
            <person name="Xu W."/>
            <person name="Pan J."/>
            <person name="Luo Z.H."/>
            <person name="Li M."/>
        </authorList>
    </citation>
    <scope>NUCLEOTIDE SEQUENCE [LARGE SCALE GENOMIC DNA]</scope>
    <source>
        <strain evidence="7">SpSt-132</strain>
    </source>
</reference>
<accession>A0A7C2YVA4</accession>
<organism evidence="7">
    <name type="scientific">Hydrogenobacter sp</name>
    <dbReference type="NCBI Taxonomy" id="2152829"/>
    <lineage>
        <taxon>Bacteria</taxon>
        <taxon>Pseudomonadati</taxon>
        <taxon>Aquificota</taxon>
        <taxon>Aquificia</taxon>
        <taxon>Aquificales</taxon>
        <taxon>Aquificaceae</taxon>
        <taxon>Hydrogenobacter</taxon>
    </lineage>
</organism>
<comment type="subunit">
    <text evidence="5">The complex is composed of two ATP-binding proteins (ModC), two transmembrane proteins (ModB) and a solute-binding protein (ModA).</text>
</comment>
<dbReference type="AlphaFoldDB" id="A0A7C2YVA4"/>
<dbReference type="PIRSF" id="PIRSF004846">
    <property type="entry name" value="ModA"/>
    <property type="match status" value="1"/>
</dbReference>
<feature type="binding site" evidence="6">
    <location>
        <position position="55"/>
    </location>
    <ligand>
        <name>molybdate</name>
        <dbReference type="ChEBI" id="CHEBI:36264"/>
    </ligand>
</feature>
<gene>
    <name evidence="7" type="primary">modA</name>
    <name evidence="7" type="ORF">ENO47_01165</name>
</gene>
<evidence type="ECO:0000256" key="2">
    <source>
        <dbReference type="ARBA" id="ARBA00022505"/>
    </source>
</evidence>
<feature type="binding site" evidence="6">
    <location>
        <position position="164"/>
    </location>
    <ligand>
        <name>molybdate</name>
        <dbReference type="ChEBI" id="CHEBI:36264"/>
    </ligand>
</feature>
<dbReference type="GO" id="GO:0015689">
    <property type="term" value="P:molybdate ion transport"/>
    <property type="evidence" value="ECO:0007669"/>
    <property type="project" value="InterPro"/>
</dbReference>
<evidence type="ECO:0000256" key="5">
    <source>
        <dbReference type="ARBA" id="ARBA00062515"/>
    </source>
</evidence>
<dbReference type="InterPro" id="IPR005950">
    <property type="entry name" value="ModA"/>
</dbReference>
<dbReference type="NCBIfam" id="TIGR01256">
    <property type="entry name" value="modA"/>
    <property type="match status" value="1"/>
</dbReference>
<dbReference type="FunFam" id="3.40.190.10:FF:000035">
    <property type="entry name" value="Molybdate ABC transporter substrate-binding protein"/>
    <property type="match status" value="1"/>
</dbReference>
<evidence type="ECO:0000256" key="3">
    <source>
        <dbReference type="ARBA" id="ARBA00022723"/>
    </source>
</evidence>
<evidence type="ECO:0000256" key="1">
    <source>
        <dbReference type="ARBA" id="ARBA00009175"/>
    </source>
</evidence>
<dbReference type="Pfam" id="PF13531">
    <property type="entry name" value="SBP_bac_11"/>
    <property type="match status" value="1"/>
</dbReference>
<keyword evidence="4" id="KW-0732">Signal</keyword>
<comment type="caution">
    <text evidence="7">The sequence shown here is derived from an EMBL/GenBank/DDBJ whole genome shotgun (WGS) entry which is preliminary data.</text>
</comment>
<comment type="similarity">
    <text evidence="1">Belongs to the bacterial solute-binding protein ModA family.</text>
</comment>
<proteinExistence type="inferred from homology"/>
<dbReference type="Gene3D" id="3.40.190.10">
    <property type="entry name" value="Periplasmic binding protein-like II"/>
    <property type="match status" value="2"/>
</dbReference>
<evidence type="ECO:0000313" key="7">
    <source>
        <dbReference type="EMBL" id="HEW45271.1"/>
    </source>
</evidence>